<keyword evidence="4 6" id="KW-1133">Transmembrane helix</keyword>
<evidence type="ECO:0000256" key="1">
    <source>
        <dbReference type="ARBA" id="ARBA00004651"/>
    </source>
</evidence>
<evidence type="ECO:0000256" key="2">
    <source>
        <dbReference type="ARBA" id="ARBA00022475"/>
    </source>
</evidence>
<organism evidence="7 8">
    <name type="scientific">Shinella curvata</name>
    <dbReference type="NCBI Taxonomy" id="1817964"/>
    <lineage>
        <taxon>Bacteria</taxon>
        <taxon>Pseudomonadati</taxon>
        <taxon>Pseudomonadota</taxon>
        <taxon>Alphaproteobacteria</taxon>
        <taxon>Hyphomicrobiales</taxon>
        <taxon>Rhizobiaceae</taxon>
        <taxon>Shinella</taxon>
    </lineage>
</organism>
<evidence type="ECO:0000256" key="4">
    <source>
        <dbReference type="ARBA" id="ARBA00022989"/>
    </source>
</evidence>
<proteinExistence type="predicted"/>
<dbReference type="PANTHER" id="PTHR33931:SF2">
    <property type="entry name" value="HOLIN-LIKE PROTEIN CIDA"/>
    <property type="match status" value="1"/>
</dbReference>
<dbReference type="PANTHER" id="PTHR33931">
    <property type="entry name" value="HOLIN-LIKE PROTEIN CIDA-RELATED"/>
    <property type="match status" value="1"/>
</dbReference>
<accession>A0ABT8XIA5</accession>
<keyword evidence="5 6" id="KW-0472">Membrane</keyword>
<comment type="subcellular location">
    <subcellularLocation>
        <location evidence="1">Cell membrane</location>
        <topology evidence="1">Multi-pass membrane protein</topology>
    </subcellularLocation>
</comment>
<sequence>MLVGITILLVFQLIGEVAAYFLGGFVPGPVIGMAMIAVVLKLTGGVKTLEPAHQRTLETSRSILANLGILFVPAGVGIIQHLDLIRDRGFALLAIVLLSTVITLTVTVWVFILVKRLSGGYADE</sequence>
<gene>
    <name evidence="7" type="ORF">GB928_019990</name>
</gene>
<reference evidence="7" key="1">
    <citation type="submission" date="2022-04" db="EMBL/GenBank/DDBJ databases">
        <title>Shinella lacus sp. nov., a novel member of the genus Shinella from water.</title>
        <authorList>
            <person name="Deng Y."/>
        </authorList>
    </citation>
    <scope>NUCLEOTIDE SEQUENCE</scope>
    <source>
        <strain evidence="7">JCM 31239</strain>
    </source>
</reference>
<dbReference type="EMBL" id="WHSC02000008">
    <property type="protein sequence ID" value="MDO6123479.1"/>
    <property type="molecule type" value="Genomic_DNA"/>
</dbReference>
<keyword evidence="8" id="KW-1185">Reference proteome</keyword>
<evidence type="ECO:0000256" key="6">
    <source>
        <dbReference type="SAM" id="Phobius"/>
    </source>
</evidence>
<feature type="transmembrane region" description="Helical" evidence="6">
    <location>
        <begin position="29"/>
        <end position="49"/>
    </location>
</feature>
<evidence type="ECO:0000313" key="7">
    <source>
        <dbReference type="EMBL" id="MDO6123479.1"/>
    </source>
</evidence>
<evidence type="ECO:0000256" key="5">
    <source>
        <dbReference type="ARBA" id="ARBA00023136"/>
    </source>
</evidence>
<keyword evidence="2" id="KW-1003">Cell membrane</keyword>
<dbReference type="RefSeq" id="WP_244762865.1">
    <property type="nucleotide sequence ID" value="NZ_JALJCJ010000006.1"/>
</dbReference>
<dbReference type="InterPro" id="IPR005538">
    <property type="entry name" value="LrgA/CidA"/>
</dbReference>
<keyword evidence="3 6" id="KW-0812">Transmembrane</keyword>
<evidence type="ECO:0000313" key="8">
    <source>
        <dbReference type="Proteomes" id="UP001177080"/>
    </source>
</evidence>
<dbReference type="Pfam" id="PF03788">
    <property type="entry name" value="LrgA"/>
    <property type="match status" value="1"/>
</dbReference>
<name>A0ABT8XIA5_9HYPH</name>
<protein>
    <submittedName>
        <fullName evidence="7">CidA/LrgA family protein</fullName>
    </submittedName>
</protein>
<comment type="caution">
    <text evidence="7">The sequence shown here is derived from an EMBL/GenBank/DDBJ whole genome shotgun (WGS) entry which is preliminary data.</text>
</comment>
<evidence type="ECO:0000256" key="3">
    <source>
        <dbReference type="ARBA" id="ARBA00022692"/>
    </source>
</evidence>
<feature type="transmembrane region" description="Helical" evidence="6">
    <location>
        <begin position="61"/>
        <end position="79"/>
    </location>
</feature>
<dbReference type="Proteomes" id="UP001177080">
    <property type="component" value="Unassembled WGS sequence"/>
</dbReference>
<feature type="transmembrane region" description="Helical" evidence="6">
    <location>
        <begin position="91"/>
        <end position="114"/>
    </location>
</feature>